<dbReference type="InterPro" id="IPR037160">
    <property type="entry name" value="DNA_Pol_thumb_sf"/>
</dbReference>
<evidence type="ECO:0000256" key="1">
    <source>
        <dbReference type="ARBA" id="ARBA00001936"/>
    </source>
</evidence>
<dbReference type="Pfam" id="PF00533">
    <property type="entry name" value="BRCT"/>
    <property type="match status" value="1"/>
</dbReference>
<dbReference type="Pfam" id="PF14792">
    <property type="entry name" value="DNA_pol_B_palm"/>
    <property type="match status" value="1"/>
</dbReference>
<evidence type="ECO:0000259" key="19">
    <source>
        <dbReference type="PROSITE" id="PS50172"/>
    </source>
</evidence>
<keyword evidence="14" id="KW-0456">Lyase</keyword>
<evidence type="ECO:0000256" key="18">
    <source>
        <dbReference type="SAM" id="MobiDB-lite"/>
    </source>
</evidence>
<dbReference type="GO" id="GO:0005634">
    <property type="term" value="C:nucleus"/>
    <property type="evidence" value="ECO:0007669"/>
    <property type="project" value="UniProtKB-SubCell"/>
</dbReference>
<keyword evidence="8" id="KW-0479">Metal-binding</keyword>
<dbReference type="GO" id="GO:0006260">
    <property type="term" value="P:DNA replication"/>
    <property type="evidence" value="ECO:0007669"/>
    <property type="project" value="UniProtKB-KW"/>
</dbReference>
<dbReference type="InterPro" id="IPR002008">
    <property type="entry name" value="DNA_pol_X_beta-like"/>
</dbReference>
<sequence length="548" mass="62031">MAPKATAKRKKFPPSDPHGMFSGMAVYLIETGVQTRRLQIWKQKLVQMGASIEDHFSKRVTHIFAVNLNSLLQKVDRECLTRFKGKVINYQWLEDSLRVGKKVSEDSYIISRDMEGNRKGCVSVENHVKLIDGSHSSSDEPSHHKKIRSTVQVSRAVSSEERDRTVDHTLNESSKMGTASGSSRSSRSLSPEITSPITLDGQNKSVSLDVSLLYKPPDLNRNITNIFGKLIDIYRALGDDRRSFSYYKAMPVIEKLPFKVESVDQVKHLPGIGKSMQDHIQEIVTTGKLSKLEHFENDEKVRTISLFGEIWGIGPATALKLYEKGHRTLDDLKNEESLTNAQRLGLKYFADIKTRIPRHEVQEMESLLKKVGEEILPGVVIVCGGSYRRGKASCGDMDIVITHPDGKSHIGFLPKFVKRLKDINFLREDLIFSVHSEEDTDSGVDTYFGLCTYPNRELRHRIDLKVYPRDIYAFGLIAWTGNDVLNRRLRLLAESKGFRLDDTGLFPATQSSGGKRGSKGSANLKFETEKEVFDFLGFPWFEPHERNL</sequence>
<dbReference type="GO" id="GO:0003887">
    <property type="term" value="F:DNA-directed DNA polymerase activity"/>
    <property type="evidence" value="ECO:0007669"/>
    <property type="project" value="UniProtKB-UniRule"/>
</dbReference>
<dbReference type="InterPro" id="IPR029398">
    <property type="entry name" value="PolB_thumb"/>
</dbReference>
<evidence type="ECO:0000256" key="17">
    <source>
        <dbReference type="RuleBase" id="RU366014"/>
    </source>
</evidence>
<evidence type="ECO:0000256" key="8">
    <source>
        <dbReference type="ARBA" id="ARBA00022723"/>
    </source>
</evidence>
<dbReference type="GO" id="GO:0016829">
    <property type="term" value="F:lyase activity"/>
    <property type="evidence" value="ECO:0007669"/>
    <property type="project" value="UniProtKB-KW"/>
</dbReference>
<proteinExistence type="inferred from homology"/>
<dbReference type="CDD" id="cd00141">
    <property type="entry name" value="NT_POLXc"/>
    <property type="match status" value="1"/>
</dbReference>
<dbReference type="PRINTS" id="PR00869">
    <property type="entry name" value="DNAPOLX"/>
</dbReference>
<evidence type="ECO:0000256" key="16">
    <source>
        <dbReference type="ARBA" id="ARBA00049244"/>
    </source>
</evidence>
<dbReference type="InterPro" id="IPR043519">
    <property type="entry name" value="NT_sf"/>
</dbReference>
<comment type="cofactor">
    <cofactor evidence="1">
        <name>Mn(2+)</name>
        <dbReference type="ChEBI" id="CHEBI:29035"/>
    </cofactor>
</comment>
<dbReference type="Pfam" id="PF14791">
    <property type="entry name" value="DNA_pol_B_thumb"/>
    <property type="match status" value="1"/>
</dbReference>
<dbReference type="Gene3D" id="1.10.150.20">
    <property type="entry name" value="5' to 3' exonuclease, C-terminal subdomain"/>
    <property type="match status" value="1"/>
</dbReference>
<evidence type="ECO:0000256" key="13">
    <source>
        <dbReference type="ARBA" id="ARBA00023211"/>
    </source>
</evidence>
<evidence type="ECO:0000256" key="3">
    <source>
        <dbReference type="ARBA" id="ARBA00008323"/>
    </source>
</evidence>
<keyword evidence="6 17" id="KW-0548">Nucleotidyltransferase</keyword>
<dbReference type="PANTHER" id="PTHR11276:SF41">
    <property type="entry name" value="DNA POLYMERASE LAMBDA"/>
    <property type="match status" value="1"/>
</dbReference>
<dbReference type="InterPro" id="IPR002054">
    <property type="entry name" value="DNA-dir_DNA_pol_X"/>
</dbReference>
<name>A0ABD1S7B2_9LAMI</name>
<dbReference type="AlphaFoldDB" id="A0ABD1S7B2"/>
<evidence type="ECO:0000256" key="9">
    <source>
        <dbReference type="ARBA" id="ARBA00022763"/>
    </source>
</evidence>
<dbReference type="PROSITE" id="PS00522">
    <property type="entry name" value="DNA_POLYMERASE_X"/>
    <property type="match status" value="1"/>
</dbReference>
<keyword evidence="13" id="KW-0464">Manganese</keyword>
<comment type="similarity">
    <text evidence="3 17">Belongs to the DNA polymerase type-X family.</text>
</comment>
<evidence type="ECO:0000256" key="15">
    <source>
        <dbReference type="ARBA" id="ARBA00023242"/>
    </source>
</evidence>
<dbReference type="Gene3D" id="3.40.50.10190">
    <property type="entry name" value="BRCT domain"/>
    <property type="match status" value="1"/>
</dbReference>
<dbReference type="EMBL" id="JBFOLJ010000011">
    <property type="protein sequence ID" value="KAL2496638.1"/>
    <property type="molecule type" value="Genomic_DNA"/>
</dbReference>
<dbReference type="SUPFAM" id="SSF47802">
    <property type="entry name" value="DNA polymerase beta, N-terminal domain-like"/>
    <property type="match status" value="1"/>
</dbReference>
<dbReference type="EC" id="2.7.7.7" evidence="17"/>
<dbReference type="Proteomes" id="UP001604277">
    <property type="component" value="Unassembled WGS sequence"/>
</dbReference>
<dbReference type="Pfam" id="PF14716">
    <property type="entry name" value="HHH_8"/>
    <property type="match status" value="1"/>
</dbReference>
<dbReference type="SUPFAM" id="SSF81585">
    <property type="entry name" value="PsbU/PolX domain-like"/>
    <property type="match status" value="1"/>
</dbReference>
<dbReference type="FunFam" id="3.30.460.10:FF:000029">
    <property type="entry name" value="DNA polymerase"/>
    <property type="match status" value="1"/>
</dbReference>
<evidence type="ECO:0000256" key="6">
    <source>
        <dbReference type="ARBA" id="ARBA00022695"/>
    </source>
</evidence>
<keyword evidence="4" id="KW-0237">DNA synthesis</keyword>
<dbReference type="PANTHER" id="PTHR11276">
    <property type="entry name" value="DNA POLYMERASE TYPE-X FAMILY MEMBER"/>
    <property type="match status" value="1"/>
</dbReference>
<evidence type="ECO:0000256" key="2">
    <source>
        <dbReference type="ARBA" id="ARBA00004123"/>
    </source>
</evidence>
<evidence type="ECO:0000256" key="4">
    <source>
        <dbReference type="ARBA" id="ARBA00022634"/>
    </source>
</evidence>
<dbReference type="InterPro" id="IPR010996">
    <property type="entry name" value="HHH_MUS81"/>
</dbReference>
<dbReference type="SMART" id="SM00483">
    <property type="entry name" value="POLXc"/>
    <property type="match status" value="1"/>
</dbReference>
<dbReference type="GO" id="GO:0006281">
    <property type="term" value="P:DNA repair"/>
    <property type="evidence" value="ECO:0007669"/>
    <property type="project" value="UniProtKB-KW"/>
</dbReference>
<reference evidence="21" key="1">
    <citation type="submission" date="2024-07" db="EMBL/GenBank/DDBJ databases">
        <title>Two chromosome-level genome assemblies of Korean endemic species Abeliophyllum distichum and Forsythia ovata (Oleaceae).</title>
        <authorList>
            <person name="Jang H."/>
        </authorList>
    </citation>
    <scope>NUCLEOTIDE SEQUENCE [LARGE SCALE GENOMIC DNA]</scope>
</reference>
<dbReference type="PRINTS" id="PR00870">
    <property type="entry name" value="DNAPOLXBETA"/>
</dbReference>
<dbReference type="SUPFAM" id="SSF52113">
    <property type="entry name" value="BRCT domain"/>
    <property type="match status" value="1"/>
</dbReference>
<comment type="subcellular location">
    <subcellularLocation>
        <location evidence="2 17">Nucleus</location>
    </subcellularLocation>
</comment>
<dbReference type="Gene3D" id="3.30.460.10">
    <property type="entry name" value="Beta Polymerase, domain 2"/>
    <property type="match status" value="1"/>
</dbReference>
<organism evidence="20 21">
    <name type="scientific">Forsythia ovata</name>
    <dbReference type="NCBI Taxonomy" id="205694"/>
    <lineage>
        <taxon>Eukaryota</taxon>
        <taxon>Viridiplantae</taxon>
        <taxon>Streptophyta</taxon>
        <taxon>Embryophyta</taxon>
        <taxon>Tracheophyta</taxon>
        <taxon>Spermatophyta</taxon>
        <taxon>Magnoliopsida</taxon>
        <taxon>eudicotyledons</taxon>
        <taxon>Gunneridae</taxon>
        <taxon>Pentapetalae</taxon>
        <taxon>asterids</taxon>
        <taxon>lamiids</taxon>
        <taxon>Lamiales</taxon>
        <taxon>Oleaceae</taxon>
        <taxon>Forsythieae</taxon>
        <taxon>Forsythia</taxon>
    </lineage>
</organism>
<dbReference type="Gene3D" id="1.10.150.110">
    <property type="entry name" value="DNA polymerase beta, N-terminal domain-like"/>
    <property type="match status" value="1"/>
</dbReference>
<evidence type="ECO:0000256" key="11">
    <source>
        <dbReference type="ARBA" id="ARBA00023125"/>
    </source>
</evidence>
<keyword evidence="12 17" id="KW-0234">DNA repair</keyword>
<dbReference type="SMART" id="SM00292">
    <property type="entry name" value="BRCT"/>
    <property type="match status" value="1"/>
</dbReference>
<evidence type="ECO:0000256" key="10">
    <source>
        <dbReference type="ARBA" id="ARBA00022932"/>
    </source>
</evidence>
<evidence type="ECO:0000313" key="20">
    <source>
        <dbReference type="EMBL" id="KAL2496638.1"/>
    </source>
</evidence>
<dbReference type="GO" id="GO:0046872">
    <property type="term" value="F:metal ion binding"/>
    <property type="evidence" value="ECO:0007669"/>
    <property type="project" value="UniProtKB-UniRule"/>
</dbReference>
<keyword evidence="5 17" id="KW-0808">Transferase</keyword>
<evidence type="ECO:0000256" key="14">
    <source>
        <dbReference type="ARBA" id="ARBA00023239"/>
    </source>
</evidence>
<feature type="region of interest" description="Disordered" evidence="18">
    <location>
        <begin position="132"/>
        <end position="200"/>
    </location>
</feature>
<dbReference type="FunFam" id="1.10.150.20:FF:000010">
    <property type="entry name" value="DNA polymerase lambda"/>
    <property type="match status" value="1"/>
</dbReference>
<keyword evidence="10 17" id="KW-0239">DNA-directed DNA polymerase</keyword>
<evidence type="ECO:0000256" key="7">
    <source>
        <dbReference type="ARBA" id="ARBA00022705"/>
    </source>
</evidence>
<gene>
    <name evidence="20" type="ORF">Fot_40395</name>
</gene>
<dbReference type="InterPro" id="IPR027421">
    <property type="entry name" value="DNA_pol_lamdba_lyase_dom_sf"/>
</dbReference>
<comment type="function">
    <text evidence="17">DNA polymerase that functions in several pathways of DNA repair. Involved in base excision repair (BER) responsible for repair of lesions that give rise to abasic (AP) sites in DNA. Also contributes to DNA double-strand break repair by non-homologous end joining and homologous recombination. Has both template-dependent and template-independent (terminal transferase) DNA polymerase activities. Has also a 5'-deoxyribose-5-phosphate lyase (dRP lyase) activity.</text>
</comment>
<evidence type="ECO:0000256" key="5">
    <source>
        <dbReference type="ARBA" id="ARBA00022679"/>
    </source>
</evidence>
<dbReference type="InterPro" id="IPR028207">
    <property type="entry name" value="DNA_pol_B_palm_palm"/>
</dbReference>
<dbReference type="InterPro" id="IPR022312">
    <property type="entry name" value="DNA_pol_X"/>
</dbReference>
<dbReference type="InterPro" id="IPR018944">
    <property type="entry name" value="DNA_pol_lambd_fingers_domain"/>
</dbReference>
<dbReference type="GO" id="GO:0003677">
    <property type="term" value="F:DNA binding"/>
    <property type="evidence" value="ECO:0007669"/>
    <property type="project" value="UniProtKB-UniRule"/>
</dbReference>
<evidence type="ECO:0000256" key="12">
    <source>
        <dbReference type="ARBA" id="ARBA00023204"/>
    </source>
</evidence>
<dbReference type="Pfam" id="PF10391">
    <property type="entry name" value="DNA_pol_lambd_f"/>
    <property type="match status" value="1"/>
</dbReference>
<accession>A0ABD1S7B2</accession>
<protein>
    <recommendedName>
        <fullName evidence="17">DNA polymerase</fullName>
        <ecNumber evidence="17">2.7.7.7</ecNumber>
    </recommendedName>
</protein>
<evidence type="ECO:0000313" key="21">
    <source>
        <dbReference type="Proteomes" id="UP001604277"/>
    </source>
</evidence>
<dbReference type="SUPFAM" id="SSF81301">
    <property type="entry name" value="Nucleotidyltransferase"/>
    <property type="match status" value="1"/>
</dbReference>
<comment type="catalytic activity">
    <reaction evidence="16 17">
        <text>DNA(n) + a 2'-deoxyribonucleoside 5'-triphosphate = DNA(n+1) + diphosphate</text>
        <dbReference type="Rhea" id="RHEA:22508"/>
        <dbReference type="Rhea" id="RHEA-COMP:17339"/>
        <dbReference type="Rhea" id="RHEA-COMP:17340"/>
        <dbReference type="ChEBI" id="CHEBI:33019"/>
        <dbReference type="ChEBI" id="CHEBI:61560"/>
        <dbReference type="ChEBI" id="CHEBI:173112"/>
        <dbReference type="EC" id="2.7.7.7"/>
    </reaction>
</comment>
<dbReference type="FunFam" id="3.30.210.10:FF:000006">
    <property type="entry name" value="DNA polymerase"/>
    <property type="match status" value="1"/>
</dbReference>
<dbReference type="PROSITE" id="PS50172">
    <property type="entry name" value="BRCT"/>
    <property type="match status" value="1"/>
</dbReference>
<keyword evidence="15 17" id="KW-0539">Nucleus</keyword>
<feature type="compositionally biased region" description="Basic and acidic residues" evidence="18">
    <location>
        <begin position="132"/>
        <end position="142"/>
    </location>
</feature>
<keyword evidence="21" id="KW-1185">Reference proteome</keyword>
<dbReference type="InterPro" id="IPR019843">
    <property type="entry name" value="DNA_pol-X_BS"/>
</dbReference>
<feature type="compositionally biased region" description="Basic and acidic residues" evidence="18">
    <location>
        <begin position="158"/>
        <end position="170"/>
    </location>
</feature>
<keyword evidence="7" id="KW-0235">DNA replication</keyword>
<feature type="compositionally biased region" description="Low complexity" evidence="18">
    <location>
        <begin position="172"/>
        <end position="196"/>
    </location>
</feature>
<keyword evidence="9 17" id="KW-0227">DNA damage</keyword>
<dbReference type="FunFam" id="1.10.150.110:FF:000006">
    <property type="entry name" value="DNA polymerase"/>
    <property type="match status" value="1"/>
</dbReference>
<keyword evidence="11" id="KW-0238">DNA-binding</keyword>
<dbReference type="Gene3D" id="3.30.210.10">
    <property type="entry name" value="DNA polymerase, thumb domain"/>
    <property type="match status" value="1"/>
</dbReference>
<dbReference type="InterPro" id="IPR036420">
    <property type="entry name" value="BRCT_dom_sf"/>
</dbReference>
<comment type="caution">
    <text evidence="20">The sequence shown here is derived from an EMBL/GenBank/DDBJ whole genome shotgun (WGS) entry which is preliminary data.</text>
</comment>
<dbReference type="FunFam" id="3.40.50.10190:FF:000031">
    <property type="entry name" value="DNA polymerase"/>
    <property type="match status" value="1"/>
</dbReference>
<feature type="domain" description="BRCT" evidence="19">
    <location>
        <begin position="16"/>
        <end position="110"/>
    </location>
</feature>
<dbReference type="InterPro" id="IPR001357">
    <property type="entry name" value="BRCT_dom"/>
</dbReference>